<dbReference type="PANTHER" id="PTHR21621">
    <property type="entry name" value="RIBOSOMAL PROTEIN S6 MODIFICATION PROTEIN"/>
    <property type="match status" value="1"/>
</dbReference>
<dbReference type="GO" id="GO:0046872">
    <property type="term" value="F:metal ion binding"/>
    <property type="evidence" value="ECO:0007669"/>
    <property type="project" value="UniProtKB-KW"/>
</dbReference>
<keyword evidence="2 4" id="KW-0547">Nucleotide-binding</keyword>
<name>A0A9Q4FXT4_SALAG</name>
<evidence type="ECO:0000259" key="5">
    <source>
        <dbReference type="PROSITE" id="PS50975"/>
    </source>
</evidence>
<dbReference type="AlphaFoldDB" id="A0A9Q4FXT4"/>
<evidence type="ECO:0000313" key="7">
    <source>
        <dbReference type="Proteomes" id="UP001057753"/>
    </source>
</evidence>
<dbReference type="GO" id="GO:0043774">
    <property type="term" value="F:coenzyme F420-2 alpha-glutamyl ligase activity"/>
    <property type="evidence" value="ECO:0007669"/>
    <property type="project" value="TreeGrafter"/>
</dbReference>
<protein>
    <submittedName>
        <fullName evidence="6">RimK family alpha-L-glutamate ligase</fullName>
    </submittedName>
</protein>
<evidence type="ECO:0000256" key="1">
    <source>
        <dbReference type="ARBA" id="ARBA00022723"/>
    </source>
</evidence>
<dbReference type="PROSITE" id="PS50975">
    <property type="entry name" value="ATP_GRASP"/>
    <property type="match status" value="1"/>
</dbReference>
<dbReference type="Pfam" id="PF08443">
    <property type="entry name" value="RimK"/>
    <property type="match status" value="1"/>
</dbReference>
<evidence type="ECO:0000256" key="4">
    <source>
        <dbReference type="PROSITE-ProRule" id="PRU00409"/>
    </source>
</evidence>
<proteinExistence type="predicted"/>
<dbReference type="InterPro" id="IPR013651">
    <property type="entry name" value="ATP-grasp_RimK-type"/>
</dbReference>
<accession>A0A9Q4FXT4</accession>
<comment type="caution">
    <text evidence="6">The sequence shown here is derived from an EMBL/GenBank/DDBJ whole genome shotgun (WGS) entry which is preliminary data.</text>
</comment>
<dbReference type="GO" id="GO:0005737">
    <property type="term" value="C:cytoplasm"/>
    <property type="evidence" value="ECO:0007669"/>
    <property type="project" value="TreeGrafter"/>
</dbReference>
<gene>
    <name evidence="6" type="ORF">HXA33_03795</name>
</gene>
<feature type="domain" description="ATP-grasp" evidence="5">
    <location>
        <begin position="106"/>
        <end position="294"/>
    </location>
</feature>
<dbReference type="PANTHER" id="PTHR21621:SF2">
    <property type="entry name" value="COENZYME GAMMA-F420-2:ALPHA-L-GLUTAMATE LIGASE"/>
    <property type="match status" value="1"/>
</dbReference>
<dbReference type="NCBIfam" id="TIGR00768">
    <property type="entry name" value="rimK_fam"/>
    <property type="match status" value="1"/>
</dbReference>
<dbReference type="InterPro" id="IPR011761">
    <property type="entry name" value="ATP-grasp"/>
</dbReference>
<dbReference type="EMBL" id="JABXYM010000001">
    <property type="protein sequence ID" value="MCR6095656.1"/>
    <property type="molecule type" value="Genomic_DNA"/>
</dbReference>
<sequence>MSELKGWIVFNGHLKTPKFLEYVDWFVESCEKQRVSIKKMTNDELLVMTGEKGLIVSEDQRTHSKPDFIHFADKDLHLARQLEKQGVRLFNRSSSIHICDNKSIMHGILNDRHLPMPKTIIAPMIYPGMPLKVKNYLKIVEAKLGLPLIVKEAYGSFGEQVYWVETRTELEEVAHRLTGIDHLYQQPIFSSLGTDIRLNVIGDSVVAAMKRNSQSDFRANVTAGGTTHPYHPTKTECQLAIAATKAVGADFAGVDLLIGEDGPLICEVNSNPHLRSIFDCTGINVADHMVDYIKHTVTTH</sequence>
<keyword evidence="1" id="KW-0479">Metal-binding</keyword>
<dbReference type="Gene3D" id="3.40.50.20">
    <property type="match status" value="1"/>
</dbReference>
<keyword evidence="6" id="KW-0436">Ligase</keyword>
<keyword evidence="7" id="KW-1185">Reference proteome</keyword>
<keyword evidence="3 4" id="KW-0067">ATP-binding</keyword>
<dbReference type="GO" id="GO:0005524">
    <property type="term" value="F:ATP binding"/>
    <property type="evidence" value="ECO:0007669"/>
    <property type="project" value="UniProtKB-UniRule"/>
</dbReference>
<reference evidence="6" key="1">
    <citation type="submission" date="2020-06" db="EMBL/GenBank/DDBJ databases">
        <title>Insight into the genomes of haloalkaliphilic bacilli from Kenyan soda lakes.</title>
        <authorList>
            <person name="Mwirichia R."/>
            <person name="Villamizar G.C."/>
            <person name="Poehlein A."/>
            <person name="Mugweru J."/>
            <person name="Kipnyargis A."/>
            <person name="Kiplimo D."/>
            <person name="Orwa P."/>
            <person name="Daniel R."/>
        </authorList>
    </citation>
    <scope>NUCLEOTIDE SEQUENCE</scope>
    <source>
        <strain evidence="6">B1096_S55</strain>
    </source>
</reference>
<dbReference type="Gene3D" id="3.30.470.20">
    <property type="entry name" value="ATP-grasp fold, B domain"/>
    <property type="match status" value="1"/>
</dbReference>
<dbReference type="Proteomes" id="UP001057753">
    <property type="component" value="Unassembled WGS sequence"/>
</dbReference>
<organism evidence="6 7">
    <name type="scientific">Salipaludibacillus agaradhaerens</name>
    <name type="common">Bacillus agaradhaerens</name>
    <dbReference type="NCBI Taxonomy" id="76935"/>
    <lineage>
        <taxon>Bacteria</taxon>
        <taxon>Bacillati</taxon>
        <taxon>Bacillota</taxon>
        <taxon>Bacilli</taxon>
        <taxon>Bacillales</taxon>
        <taxon>Bacillaceae</taxon>
    </lineage>
</organism>
<dbReference type="InterPro" id="IPR004666">
    <property type="entry name" value="Rp_bS6_RimK/Lys_biosynth_LsyX"/>
</dbReference>
<dbReference type="RefSeq" id="WP_257820412.1">
    <property type="nucleotide sequence ID" value="NZ_JABXYM010000001.1"/>
</dbReference>
<evidence type="ECO:0000313" key="6">
    <source>
        <dbReference type="EMBL" id="MCR6095656.1"/>
    </source>
</evidence>
<evidence type="ECO:0000256" key="3">
    <source>
        <dbReference type="ARBA" id="ARBA00022840"/>
    </source>
</evidence>
<evidence type="ECO:0000256" key="2">
    <source>
        <dbReference type="ARBA" id="ARBA00022741"/>
    </source>
</evidence>
<dbReference type="SUPFAM" id="SSF56059">
    <property type="entry name" value="Glutathione synthetase ATP-binding domain-like"/>
    <property type="match status" value="1"/>
</dbReference>